<accession>A0A4R6RPJ8</accession>
<evidence type="ECO:0000256" key="1">
    <source>
        <dbReference type="SAM" id="MobiDB-lite"/>
    </source>
</evidence>
<keyword evidence="4" id="KW-1185">Reference proteome</keyword>
<dbReference type="InterPro" id="IPR051043">
    <property type="entry name" value="Sulfatase_Mod_Factor_Kinase"/>
</dbReference>
<sequence>MACAPLPELPSGWPRTPHAGQVRVQGGRFAMGSDEGYRDERVRQAQVGSFWIDRTEVTNAQFAAFVQATRHVTDAERQGEAAVFAIPDAAELRQRPLAWWRIVPGADWRHPDGPASDIRGREREPVRLVTQADALAYARWLGRDLPTEAEWEFAAKGGTLRQAEARLDGGPRDASGRPSANYWQGSFPLMDTAEDGHAGIAPVACYAPNALGLYDMIGNAWEWTRDADASPSGDGAVRPRQSHANGDPAVLRQAPAQARTVIKGGSFLCSPDYCVRYRAAAREVQDATLATSHVGFRTVSRR</sequence>
<protein>
    <submittedName>
        <fullName evidence="3">Formylglycine-generating enzyme required for sulfatase activity</fullName>
    </submittedName>
</protein>
<dbReference type="Proteomes" id="UP000294593">
    <property type="component" value="Unassembled WGS sequence"/>
</dbReference>
<dbReference type="PANTHER" id="PTHR23150">
    <property type="entry name" value="SULFATASE MODIFYING FACTOR 1, 2"/>
    <property type="match status" value="1"/>
</dbReference>
<dbReference type="SUPFAM" id="SSF56436">
    <property type="entry name" value="C-type lectin-like"/>
    <property type="match status" value="1"/>
</dbReference>
<dbReference type="EMBL" id="SNXW01000001">
    <property type="protein sequence ID" value="TDP88027.1"/>
    <property type="molecule type" value="Genomic_DNA"/>
</dbReference>
<gene>
    <name evidence="3" type="ORF">EV672_101163</name>
</gene>
<name>A0A4R6RPJ8_9BURK</name>
<evidence type="ECO:0000313" key="3">
    <source>
        <dbReference type="EMBL" id="TDP88027.1"/>
    </source>
</evidence>
<feature type="region of interest" description="Disordered" evidence="1">
    <location>
        <begin position="228"/>
        <end position="247"/>
    </location>
</feature>
<dbReference type="Gene3D" id="3.90.1580.10">
    <property type="entry name" value="paralog of FGE (formylglycine-generating enzyme)"/>
    <property type="match status" value="1"/>
</dbReference>
<evidence type="ECO:0000259" key="2">
    <source>
        <dbReference type="Pfam" id="PF03781"/>
    </source>
</evidence>
<dbReference type="AlphaFoldDB" id="A0A4R6RPJ8"/>
<feature type="domain" description="Sulfatase-modifying factor enzyme-like" evidence="2">
    <location>
        <begin position="19"/>
        <end position="299"/>
    </location>
</feature>
<reference evidence="3 4" key="1">
    <citation type="submission" date="2019-03" db="EMBL/GenBank/DDBJ databases">
        <title>Genomic Encyclopedia of Type Strains, Phase IV (KMG-IV): sequencing the most valuable type-strain genomes for metagenomic binning, comparative biology and taxonomic classification.</title>
        <authorList>
            <person name="Goeker M."/>
        </authorList>
    </citation>
    <scope>NUCLEOTIDE SEQUENCE [LARGE SCALE GENOMIC DNA]</scope>
    <source>
        <strain evidence="3 4">DSM 11901</strain>
    </source>
</reference>
<proteinExistence type="predicted"/>
<dbReference type="InterPro" id="IPR005532">
    <property type="entry name" value="SUMF_dom"/>
</dbReference>
<dbReference type="PANTHER" id="PTHR23150:SF19">
    <property type="entry name" value="FORMYLGLYCINE-GENERATING ENZYME"/>
    <property type="match status" value="1"/>
</dbReference>
<dbReference type="GO" id="GO:0120147">
    <property type="term" value="F:formylglycine-generating oxidase activity"/>
    <property type="evidence" value="ECO:0007669"/>
    <property type="project" value="TreeGrafter"/>
</dbReference>
<dbReference type="Pfam" id="PF03781">
    <property type="entry name" value="FGE-sulfatase"/>
    <property type="match status" value="1"/>
</dbReference>
<comment type="caution">
    <text evidence="3">The sequence shown here is derived from an EMBL/GenBank/DDBJ whole genome shotgun (WGS) entry which is preliminary data.</text>
</comment>
<dbReference type="InterPro" id="IPR016187">
    <property type="entry name" value="CTDL_fold"/>
</dbReference>
<organism evidence="3 4">
    <name type="scientific">Aquabacterium commune</name>
    <dbReference type="NCBI Taxonomy" id="70586"/>
    <lineage>
        <taxon>Bacteria</taxon>
        <taxon>Pseudomonadati</taxon>
        <taxon>Pseudomonadota</taxon>
        <taxon>Betaproteobacteria</taxon>
        <taxon>Burkholderiales</taxon>
        <taxon>Aquabacterium</taxon>
    </lineage>
</organism>
<evidence type="ECO:0000313" key="4">
    <source>
        <dbReference type="Proteomes" id="UP000294593"/>
    </source>
</evidence>
<dbReference type="InterPro" id="IPR042095">
    <property type="entry name" value="SUMF_sf"/>
</dbReference>